<protein>
    <submittedName>
        <fullName evidence="2">Uncharacterized protein</fullName>
    </submittedName>
</protein>
<feature type="compositionally biased region" description="Basic residues" evidence="1">
    <location>
        <begin position="93"/>
        <end position="125"/>
    </location>
</feature>
<feature type="compositionally biased region" description="Polar residues" evidence="1">
    <location>
        <begin position="24"/>
        <end position="33"/>
    </location>
</feature>
<evidence type="ECO:0000313" key="2">
    <source>
        <dbReference type="EMBL" id="CAI2386149.1"/>
    </source>
</evidence>
<accession>A0AAD2D9H8</accession>
<keyword evidence="3" id="KW-1185">Reference proteome</keyword>
<sequence length="125" mass="14021">MDSTKGYNPSAVKHPCMQKKEKNVNPSNTNQGSILAPDQGACLLPKSPSPHPNTDLFEIDDFRSNPKQIYKDHSSSPKPPPSQSDHPTVARNTTRKPFKKSAKTVKKRRVKMLGMCRRKKKSIPK</sequence>
<feature type="region of interest" description="Disordered" evidence="1">
    <location>
        <begin position="1"/>
        <end position="125"/>
    </location>
</feature>
<evidence type="ECO:0000313" key="3">
    <source>
        <dbReference type="Proteomes" id="UP001295684"/>
    </source>
</evidence>
<feature type="compositionally biased region" description="Basic and acidic residues" evidence="1">
    <location>
        <begin position="60"/>
        <end position="75"/>
    </location>
</feature>
<evidence type="ECO:0000256" key="1">
    <source>
        <dbReference type="SAM" id="MobiDB-lite"/>
    </source>
</evidence>
<organism evidence="2 3">
    <name type="scientific">Euplotes crassus</name>
    <dbReference type="NCBI Taxonomy" id="5936"/>
    <lineage>
        <taxon>Eukaryota</taxon>
        <taxon>Sar</taxon>
        <taxon>Alveolata</taxon>
        <taxon>Ciliophora</taxon>
        <taxon>Intramacronucleata</taxon>
        <taxon>Spirotrichea</taxon>
        <taxon>Hypotrichia</taxon>
        <taxon>Euplotida</taxon>
        <taxon>Euplotidae</taxon>
        <taxon>Moneuplotes</taxon>
    </lineage>
</organism>
<name>A0AAD2D9H8_EUPCR</name>
<dbReference type="EMBL" id="CAMPGE010028638">
    <property type="protein sequence ID" value="CAI2386149.1"/>
    <property type="molecule type" value="Genomic_DNA"/>
</dbReference>
<dbReference type="Proteomes" id="UP001295684">
    <property type="component" value="Unassembled WGS sequence"/>
</dbReference>
<comment type="caution">
    <text evidence="2">The sequence shown here is derived from an EMBL/GenBank/DDBJ whole genome shotgun (WGS) entry which is preliminary data.</text>
</comment>
<gene>
    <name evidence="2" type="ORF">ECRASSUSDP1_LOCUS27753</name>
</gene>
<reference evidence="2" key="1">
    <citation type="submission" date="2023-07" db="EMBL/GenBank/DDBJ databases">
        <authorList>
            <consortium name="AG Swart"/>
            <person name="Singh M."/>
            <person name="Singh A."/>
            <person name="Seah K."/>
            <person name="Emmerich C."/>
        </authorList>
    </citation>
    <scope>NUCLEOTIDE SEQUENCE</scope>
    <source>
        <strain evidence="2">DP1</strain>
    </source>
</reference>
<dbReference type="AlphaFoldDB" id="A0AAD2D9H8"/>
<proteinExistence type="predicted"/>